<reference evidence="13 14" key="1">
    <citation type="submission" date="2019-09" db="EMBL/GenBank/DDBJ databases">
        <title>Hybrid Assembly of the complete Genome of the Deep-Sea Bacterium Moritella marina from long Nanopore and Illumina reads.</title>
        <authorList>
            <person name="Magin S."/>
            <person name="Georgoulis A."/>
            <person name="Papadimitriou K."/>
            <person name="Iliakis G."/>
            <person name="Vorgias C.E."/>
        </authorList>
    </citation>
    <scope>NUCLEOTIDE SEQUENCE [LARGE SCALE GENOMIC DNA]</scope>
    <source>
        <strain evidence="13 14">MP-1</strain>
    </source>
</reference>
<evidence type="ECO:0000256" key="12">
    <source>
        <dbReference type="SAM" id="Phobius"/>
    </source>
</evidence>
<keyword evidence="2" id="KW-1003">Cell membrane</keyword>
<evidence type="ECO:0000256" key="3">
    <source>
        <dbReference type="ARBA" id="ARBA00022692"/>
    </source>
</evidence>
<dbReference type="RefSeq" id="WP_019440891.1">
    <property type="nucleotide sequence ID" value="NZ_ALOE01000011.1"/>
</dbReference>
<dbReference type="KEGG" id="mmaa:FR932_01435"/>
<evidence type="ECO:0000256" key="6">
    <source>
        <dbReference type="ARBA" id="ARBA00023002"/>
    </source>
</evidence>
<dbReference type="PANTHER" id="PTHR35457:SF1">
    <property type="entry name" value="HEME A SYNTHASE"/>
    <property type="match status" value="1"/>
</dbReference>
<comment type="pathway">
    <text evidence="11">Porphyrin-containing compound metabolism.</text>
</comment>
<gene>
    <name evidence="13" type="ORF">FR932_01435</name>
</gene>
<accession>A0A5J6WFF0</accession>
<evidence type="ECO:0000256" key="9">
    <source>
        <dbReference type="ARBA" id="ARBA00023136"/>
    </source>
</evidence>
<dbReference type="InterPro" id="IPR050450">
    <property type="entry name" value="COX15/CtaA_HemeA_synthase"/>
</dbReference>
<dbReference type="InterPro" id="IPR003780">
    <property type="entry name" value="COX15/CtaA_fam"/>
</dbReference>
<dbReference type="OrthoDB" id="1447144at2"/>
<feature type="transmembrane region" description="Helical" evidence="12">
    <location>
        <begin position="72"/>
        <end position="91"/>
    </location>
</feature>
<keyword evidence="5 12" id="KW-1133">Transmembrane helix</keyword>
<dbReference type="GO" id="GO:0016020">
    <property type="term" value="C:membrane"/>
    <property type="evidence" value="ECO:0007669"/>
    <property type="project" value="UniProtKB-SubCell"/>
</dbReference>
<evidence type="ECO:0000256" key="11">
    <source>
        <dbReference type="ARBA" id="ARBA00023444"/>
    </source>
</evidence>
<protein>
    <submittedName>
        <fullName evidence="13">Heme A synthase</fullName>
    </submittedName>
</protein>
<dbReference type="Proteomes" id="UP000327424">
    <property type="component" value="Chromosome"/>
</dbReference>
<keyword evidence="6" id="KW-0560">Oxidoreductase</keyword>
<feature type="transmembrane region" description="Helical" evidence="12">
    <location>
        <begin position="183"/>
        <end position="203"/>
    </location>
</feature>
<comment type="subcellular location">
    <subcellularLocation>
        <location evidence="1">Membrane</location>
        <topology evidence="1">Multi-pass membrane protein</topology>
    </subcellularLocation>
</comment>
<keyword evidence="10" id="KW-1015">Disulfide bond</keyword>
<dbReference type="AlphaFoldDB" id="A0A5J6WFF0"/>
<sequence length="346" mass="38582">MPKLLNLTIVLAFIVIILGAYTRLTDAGLGCPDWPGCYGFNAVPGNAQDIASAQLAYPNKPLHTEKAWNEMIHRYVAGLLGIFILIIFIVSGKQRQQLRLATVLTLLVLFQAALGMWTVTMNLQPIIVMGHLLGGFSILSLLILFRLRLSRPTITPNLLTQPLDNQNQQTLILPIHRQRLARVQLYCAIALPIVIIQIALGGWTSSNYAAVVCTELPICNGDWLSRFDLNDVFSLSPVADTYQYGVRDTIARMNIHISHRIWAGVTIIYLLLTTYQLLKHQVEKKIRVIAITLLIILCLQVSLGIANVLFQLPLGIAVAHNFVAAILLITLITLLWFNQQQLQEVL</sequence>
<feature type="transmembrane region" description="Helical" evidence="12">
    <location>
        <begin position="316"/>
        <end position="337"/>
    </location>
</feature>
<evidence type="ECO:0000313" key="13">
    <source>
        <dbReference type="EMBL" id="QFI36586.1"/>
    </source>
</evidence>
<keyword evidence="9 12" id="KW-0472">Membrane</keyword>
<dbReference type="GO" id="GO:0016491">
    <property type="term" value="F:oxidoreductase activity"/>
    <property type="evidence" value="ECO:0007669"/>
    <property type="project" value="UniProtKB-KW"/>
</dbReference>
<feature type="transmembrane region" description="Helical" evidence="12">
    <location>
        <begin position="126"/>
        <end position="145"/>
    </location>
</feature>
<evidence type="ECO:0000256" key="2">
    <source>
        <dbReference type="ARBA" id="ARBA00022475"/>
    </source>
</evidence>
<feature type="transmembrane region" description="Helical" evidence="12">
    <location>
        <begin position="290"/>
        <end position="310"/>
    </location>
</feature>
<evidence type="ECO:0000313" key="14">
    <source>
        <dbReference type="Proteomes" id="UP000327424"/>
    </source>
</evidence>
<keyword evidence="3 12" id="KW-0812">Transmembrane</keyword>
<evidence type="ECO:0000256" key="8">
    <source>
        <dbReference type="ARBA" id="ARBA00023133"/>
    </source>
</evidence>
<dbReference type="GO" id="GO:0046872">
    <property type="term" value="F:metal ion binding"/>
    <property type="evidence" value="ECO:0007669"/>
    <property type="project" value="UniProtKB-KW"/>
</dbReference>
<keyword evidence="4" id="KW-0479">Metal-binding</keyword>
<feature type="transmembrane region" description="Helical" evidence="12">
    <location>
        <begin position="261"/>
        <end position="278"/>
    </location>
</feature>
<name>A0A5J6WFF0_MORMI</name>
<dbReference type="Pfam" id="PF02628">
    <property type="entry name" value="COX15-CtaA"/>
    <property type="match status" value="1"/>
</dbReference>
<evidence type="ECO:0000256" key="1">
    <source>
        <dbReference type="ARBA" id="ARBA00004141"/>
    </source>
</evidence>
<keyword evidence="14" id="KW-1185">Reference proteome</keyword>
<keyword evidence="7" id="KW-0408">Iron</keyword>
<evidence type="ECO:0000256" key="5">
    <source>
        <dbReference type="ARBA" id="ARBA00022989"/>
    </source>
</evidence>
<organism evidence="13 14">
    <name type="scientific">Moritella marina ATCC 15381</name>
    <dbReference type="NCBI Taxonomy" id="1202962"/>
    <lineage>
        <taxon>Bacteria</taxon>
        <taxon>Pseudomonadati</taxon>
        <taxon>Pseudomonadota</taxon>
        <taxon>Gammaproteobacteria</taxon>
        <taxon>Alteromonadales</taxon>
        <taxon>Moritellaceae</taxon>
        <taxon>Moritella</taxon>
    </lineage>
</organism>
<evidence type="ECO:0000256" key="7">
    <source>
        <dbReference type="ARBA" id="ARBA00023004"/>
    </source>
</evidence>
<keyword evidence="8" id="KW-0350">Heme biosynthesis</keyword>
<dbReference type="PANTHER" id="PTHR35457">
    <property type="entry name" value="HEME A SYNTHASE"/>
    <property type="match status" value="1"/>
</dbReference>
<dbReference type="EMBL" id="CP044399">
    <property type="protein sequence ID" value="QFI36586.1"/>
    <property type="molecule type" value="Genomic_DNA"/>
</dbReference>
<feature type="transmembrane region" description="Helical" evidence="12">
    <location>
        <begin position="98"/>
        <end position="120"/>
    </location>
</feature>
<evidence type="ECO:0000256" key="10">
    <source>
        <dbReference type="ARBA" id="ARBA00023157"/>
    </source>
</evidence>
<evidence type="ECO:0000256" key="4">
    <source>
        <dbReference type="ARBA" id="ARBA00022723"/>
    </source>
</evidence>
<dbReference type="GO" id="GO:0006784">
    <property type="term" value="P:heme A biosynthetic process"/>
    <property type="evidence" value="ECO:0007669"/>
    <property type="project" value="InterPro"/>
</dbReference>
<proteinExistence type="predicted"/>